<keyword evidence="1" id="KW-0472">Membrane</keyword>
<accession>A0AAN9FER2</accession>
<dbReference type="AlphaFoldDB" id="A0AAN9FER2"/>
<dbReference type="EMBL" id="JAYWIO010000003">
    <property type="protein sequence ID" value="KAK7274967.1"/>
    <property type="molecule type" value="Genomic_DNA"/>
</dbReference>
<name>A0AAN9FER2_CROPI</name>
<keyword evidence="1" id="KW-0812">Transmembrane</keyword>
<reference evidence="2 3" key="1">
    <citation type="submission" date="2024-01" db="EMBL/GenBank/DDBJ databases">
        <title>The genomes of 5 underutilized Papilionoideae crops provide insights into root nodulation and disease resistanc.</title>
        <authorList>
            <person name="Yuan L."/>
        </authorList>
    </citation>
    <scope>NUCLEOTIDE SEQUENCE [LARGE SCALE GENOMIC DNA]</scope>
    <source>
        <strain evidence="2">ZHUSHIDOU_FW_LH</strain>
        <tissue evidence="2">Leaf</tissue>
    </source>
</reference>
<gene>
    <name evidence="2" type="ORF">RIF29_16070</name>
</gene>
<feature type="transmembrane region" description="Helical" evidence="1">
    <location>
        <begin position="20"/>
        <end position="39"/>
    </location>
</feature>
<keyword evidence="1" id="KW-1133">Transmembrane helix</keyword>
<evidence type="ECO:0000256" key="1">
    <source>
        <dbReference type="SAM" id="Phobius"/>
    </source>
</evidence>
<sequence>MGLDGRCGAAGEVLRCCGAAVLLLCLGCCCGAAASRVGLGKLYKTKVRVHMVEASGLICKVTIDLVTRP</sequence>
<evidence type="ECO:0000313" key="2">
    <source>
        <dbReference type="EMBL" id="KAK7274967.1"/>
    </source>
</evidence>
<proteinExistence type="predicted"/>
<dbReference type="Proteomes" id="UP001372338">
    <property type="component" value="Unassembled WGS sequence"/>
</dbReference>
<keyword evidence="3" id="KW-1185">Reference proteome</keyword>
<evidence type="ECO:0000313" key="3">
    <source>
        <dbReference type="Proteomes" id="UP001372338"/>
    </source>
</evidence>
<protein>
    <submittedName>
        <fullName evidence="2">Uncharacterized protein</fullName>
    </submittedName>
</protein>
<organism evidence="2 3">
    <name type="scientific">Crotalaria pallida</name>
    <name type="common">Smooth rattlebox</name>
    <name type="synonym">Crotalaria striata</name>
    <dbReference type="NCBI Taxonomy" id="3830"/>
    <lineage>
        <taxon>Eukaryota</taxon>
        <taxon>Viridiplantae</taxon>
        <taxon>Streptophyta</taxon>
        <taxon>Embryophyta</taxon>
        <taxon>Tracheophyta</taxon>
        <taxon>Spermatophyta</taxon>
        <taxon>Magnoliopsida</taxon>
        <taxon>eudicotyledons</taxon>
        <taxon>Gunneridae</taxon>
        <taxon>Pentapetalae</taxon>
        <taxon>rosids</taxon>
        <taxon>fabids</taxon>
        <taxon>Fabales</taxon>
        <taxon>Fabaceae</taxon>
        <taxon>Papilionoideae</taxon>
        <taxon>50 kb inversion clade</taxon>
        <taxon>genistoids sensu lato</taxon>
        <taxon>core genistoids</taxon>
        <taxon>Crotalarieae</taxon>
        <taxon>Crotalaria</taxon>
    </lineage>
</organism>
<comment type="caution">
    <text evidence="2">The sequence shown here is derived from an EMBL/GenBank/DDBJ whole genome shotgun (WGS) entry which is preliminary data.</text>
</comment>